<keyword evidence="5" id="KW-1185">Reference proteome</keyword>
<keyword evidence="3" id="KW-0472">Membrane</keyword>
<feature type="region of interest" description="Disordered" evidence="2">
    <location>
        <begin position="57"/>
        <end position="109"/>
    </location>
</feature>
<gene>
    <name evidence="4" type="ORF">TCAL_08142</name>
</gene>
<keyword evidence="3" id="KW-1133">Transmembrane helix</keyword>
<dbReference type="EMBL" id="VCGU01000008">
    <property type="protein sequence ID" value="TRY72434.1"/>
    <property type="molecule type" value="Genomic_DNA"/>
</dbReference>
<accession>A0A553P413</accession>
<keyword evidence="3" id="KW-0812">Transmembrane</keyword>
<dbReference type="Gene3D" id="2.120.10.80">
    <property type="entry name" value="Kelch-type beta propeller"/>
    <property type="match status" value="2"/>
</dbReference>
<comment type="caution">
    <text evidence="4">The sequence shown here is derived from an EMBL/GenBank/DDBJ whole genome shotgun (WGS) entry which is preliminary data.</text>
</comment>
<reference evidence="4 5" key="1">
    <citation type="journal article" date="2018" name="Nat. Ecol. Evol.">
        <title>Genomic signatures of mitonuclear coevolution across populations of Tigriopus californicus.</title>
        <authorList>
            <person name="Barreto F.S."/>
            <person name="Watson E.T."/>
            <person name="Lima T.G."/>
            <person name="Willett C.S."/>
            <person name="Edmands S."/>
            <person name="Li W."/>
            <person name="Burton R.S."/>
        </authorList>
    </citation>
    <scope>NUCLEOTIDE SEQUENCE [LARGE SCALE GENOMIC DNA]</scope>
    <source>
        <strain evidence="4 5">San Diego</strain>
    </source>
</reference>
<protein>
    <submittedName>
        <fullName evidence="4">Uncharacterized protein</fullName>
    </submittedName>
</protein>
<evidence type="ECO:0000313" key="4">
    <source>
        <dbReference type="EMBL" id="TRY72434.1"/>
    </source>
</evidence>
<proteinExistence type="predicted"/>
<dbReference type="SMART" id="SM00612">
    <property type="entry name" value="Kelch"/>
    <property type="match status" value="3"/>
</dbReference>
<dbReference type="AlphaFoldDB" id="A0A553P413"/>
<organism evidence="4 5">
    <name type="scientific">Tigriopus californicus</name>
    <name type="common">Marine copepod</name>
    <dbReference type="NCBI Taxonomy" id="6832"/>
    <lineage>
        <taxon>Eukaryota</taxon>
        <taxon>Metazoa</taxon>
        <taxon>Ecdysozoa</taxon>
        <taxon>Arthropoda</taxon>
        <taxon>Crustacea</taxon>
        <taxon>Multicrustacea</taxon>
        <taxon>Hexanauplia</taxon>
        <taxon>Copepoda</taxon>
        <taxon>Harpacticoida</taxon>
        <taxon>Harpacticidae</taxon>
        <taxon>Tigriopus</taxon>
    </lineage>
</organism>
<keyword evidence="1" id="KW-0880">Kelch repeat</keyword>
<dbReference type="PANTHER" id="PTHR45632">
    <property type="entry name" value="LD33804P"/>
    <property type="match status" value="1"/>
</dbReference>
<dbReference type="InterPro" id="IPR015915">
    <property type="entry name" value="Kelch-typ_b-propeller"/>
</dbReference>
<dbReference type="SUPFAM" id="SSF117281">
    <property type="entry name" value="Kelch motif"/>
    <property type="match status" value="1"/>
</dbReference>
<evidence type="ECO:0000256" key="1">
    <source>
        <dbReference type="ARBA" id="ARBA00022441"/>
    </source>
</evidence>
<feature type="transmembrane region" description="Helical" evidence="3">
    <location>
        <begin position="131"/>
        <end position="153"/>
    </location>
</feature>
<evidence type="ECO:0000256" key="2">
    <source>
        <dbReference type="SAM" id="MobiDB-lite"/>
    </source>
</evidence>
<feature type="compositionally biased region" description="Low complexity" evidence="2">
    <location>
        <begin position="89"/>
        <end position="108"/>
    </location>
</feature>
<feature type="compositionally biased region" description="Low complexity" evidence="2">
    <location>
        <begin position="62"/>
        <end position="72"/>
    </location>
</feature>
<evidence type="ECO:0000313" key="5">
    <source>
        <dbReference type="Proteomes" id="UP000318571"/>
    </source>
</evidence>
<sequence>MSSTKGSQLEDDIVSQIEVDRVYEDNATIPRSDVKEVVAAVLNDLYSEHSRSNAALLERSSSRGSQYSNRSRPLSRKTYQAPQPPPISTVPSRRSSVSSKASHVSSKVPQKKSCKGKCQDIWSTPAKRRQCLIWSLFGLMVFFTLLLVLIMVVKFTTGFPSSIEDNVKEDSTEESPALEEHLFMLIGGYDEEGHDSTEIYTRLGPCLLPDGYPAILPLGLKGHMVALAKNQVILCGGRSVVVNKIGRSCWSYSKSSNHWVEIPGLRVPLGYGAAAALNEHVYFMGGMDNEKRKSPKVQVFYWYSIWTLKSYKILNVKSYAWETGPSLPHPVWGHCAVTSTDGQIIVAGGWTMRAVRTGLKKTMRLMRSGKDWEMYPLMKVGRATHACTATNYAFDTPVVLVAGGMDYFHAPVRSVEMLILNEDEPRWVSLPDLMEPRAWYPTLGVLGNHMVLINGKGPAGFPRDTAQKYQAKAKNWTMIEGRTQLRRADGRGVLIPVTWFPNCLR</sequence>
<dbReference type="InterPro" id="IPR006652">
    <property type="entry name" value="Kelch_1"/>
</dbReference>
<name>A0A553P413_TIGCA</name>
<evidence type="ECO:0000256" key="3">
    <source>
        <dbReference type="SAM" id="Phobius"/>
    </source>
</evidence>
<dbReference type="Proteomes" id="UP000318571">
    <property type="component" value="Chromosome 7"/>
</dbReference>